<organism evidence="2 3">
    <name type="scientific">Mycolicibacterium smegmatis (strain ATCC 700084 / mc(2)155)</name>
    <name type="common">Mycobacterium smegmatis</name>
    <dbReference type="NCBI Taxonomy" id="246196"/>
    <lineage>
        <taxon>Bacteria</taxon>
        <taxon>Bacillati</taxon>
        <taxon>Actinomycetota</taxon>
        <taxon>Actinomycetes</taxon>
        <taxon>Mycobacteriales</taxon>
        <taxon>Mycobacteriaceae</taxon>
        <taxon>Mycolicibacterium</taxon>
    </lineage>
</organism>
<evidence type="ECO:0000313" key="3">
    <source>
        <dbReference type="Proteomes" id="UP000000757"/>
    </source>
</evidence>
<accession>A0R5Q5</accession>
<proteinExistence type="predicted"/>
<dbReference type="EMBL" id="CP000480">
    <property type="protein sequence ID" value="ABK73470.1"/>
    <property type="molecule type" value="Genomic_DNA"/>
</dbReference>
<name>A0R5Q5_MYCS2</name>
<feature type="compositionally biased region" description="Basic and acidic residues" evidence="1">
    <location>
        <begin position="1"/>
        <end position="12"/>
    </location>
</feature>
<dbReference type="STRING" id="246196.MSMEG_6274"/>
<dbReference type="AlphaFoldDB" id="A0R5Q5"/>
<dbReference type="Proteomes" id="UP000000757">
    <property type="component" value="Chromosome"/>
</dbReference>
<protein>
    <submittedName>
        <fullName evidence="2">Uncharacterized protein</fullName>
    </submittedName>
</protein>
<feature type="region of interest" description="Disordered" evidence="1">
    <location>
        <begin position="1"/>
        <end position="74"/>
    </location>
</feature>
<dbReference type="KEGG" id="msm:MSMEG_6274"/>
<reference evidence="2 3" key="1">
    <citation type="submission" date="2006-10" db="EMBL/GenBank/DDBJ databases">
        <authorList>
            <person name="Fleischmann R.D."/>
            <person name="Dodson R.J."/>
            <person name="Haft D.H."/>
            <person name="Merkel J.S."/>
            <person name="Nelson W.C."/>
            <person name="Fraser C.M."/>
        </authorList>
    </citation>
    <scope>NUCLEOTIDE SEQUENCE [LARGE SCALE GENOMIC DNA]</scope>
    <source>
        <strain evidence="3">ATCC 700084 / mc(2)155</strain>
    </source>
</reference>
<feature type="compositionally biased region" description="Basic residues" evidence="1">
    <location>
        <begin position="13"/>
        <end position="24"/>
    </location>
</feature>
<evidence type="ECO:0000256" key="1">
    <source>
        <dbReference type="SAM" id="MobiDB-lite"/>
    </source>
</evidence>
<evidence type="ECO:0000313" key="2">
    <source>
        <dbReference type="EMBL" id="ABK73470.1"/>
    </source>
</evidence>
<sequence length="74" mass="7988">MAHGPGVRDRARQGHGRTRPRRGTGRQAGDRQLHPRSRRSLAGPGDRRRQGAAGCGHHHSRGVRGTEGQGAQLI</sequence>
<gene>
    <name evidence="2" type="ordered locus">MSMEG_6274</name>
</gene>
<keyword evidence="3" id="KW-1185">Reference proteome</keyword>